<evidence type="ECO:0000256" key="10">
    <source>
        <dbReference type="ARBA" id="ARBA00022984"/>
    </source>
</evidence>
<comment type="subcellular location">
    <subcellularLocation>
        <location evidence="13">Cytoplasm</location>
    </subcellularLocation>
</comment>
<comment type="function">
    <text evidence="13">Cell wall formation.</text>
</comment>
<evidence type="ECO:0000256" key="1">
    <source>
        <dbReference type="ARBA" id="ARBA00001936"/>
    </source>
</evidence>
<name>A0ABS5AKN0_9PSEU</name>
<keyword evidence="13" id="KW-0963">Cytoplasm</keyword>
<dbReference type="Pfam" id="PF01820">
    <property type="entry name" value="Dala_Dala_lig_N"/>
    <property type="match status" value="1"/>
</dbReference>
<dbReference type="NCBIfam" id="TIGR01205">
    <property type="entry name" value="D_ala_D_alaTIGR"/>
    <property type="match status" value="1"/>
</dbReference>
<dbReference type="SUPFAM" id="SSF56059">
    <property type="entry name" value="Glutathione synthetase ATP-binding domain-like"/>
    <property type="match status" value="1"/>
</dbReference>
<dbReference type="InterPro" id="IPR011095">
    <property type="entry name" value="Dala_Dala_lig_C"/>
</dbReference>
<dbReference type="SUPFAM" id="SSF52440">
    <property type="entry name" value="PreATP-grasp domain"/>
    <property type="match status" value="1"/>
</dbReference>
<dbReference type="EMBL" id="JAGIOO010000001">
    <property type="protein sequence ID" value="MBP2476976.1"/>
    <property type="molecule type" value="Genomic_DNA"/>
</dbReference>
<dbReference type="Pfam" id="PF07478">
    <property type="entry name" value="Dala_Dala_lig_C"/>
    <property type="match status" value="1"/>
</dbReference>
<dbReference type="HAMAP" id="MF_00047">
    <property type="entry name" value="Dala_Dala_lig"/>
    <property type="match status" value="1"/>
</dbReference>
<dbReference type="GO" id="GO:0008716">
    <property type="term" value="F:D-alanine-D-alanine ligase activity"/>
    <property type="evidence" value="ECO:0007669"/>
    <property type="project" value="UniProtKB-EC"/>
</dbReference>
<sequence length="367" mass="39647">MTQRKTRVAVVFGGRSTEHTISCVSAGSILSHLDPERFEVIPVGISRDGAWVIGTSDVTALEIHGRVLPEVDGSAGALTLPADPTRRDLVHLSAEQAGQAFSGVDVVFPVLHGAYGEDGTIQGLLELAELPYVGAGVLASAAAMDKEFTKKLLAAEGLRSGDHVVLRRDQDTLTQEQRDRLGLPVFVKPSRAGSSIGITRVSDWSQLDAAIALARRTDPKVLVEAGIVGREIECGVLEYPDGRVEASLPSEIRVVSDNVEFYDFESKYLDTDEVCEFDIPAKIDDEVSEEVRRQAVAAFRALDGQGLARVDFFLTPDNELIVNEVNTMPGFTPVSQYPRMWAVTGVDYPTLLSTLVDTAIARGTGLR</sequence>
<gene>
    <name evidence="13" type="primary">ddl</name>
    <name evidence="16" type="ORF">JOF53_005848</name>
</gene>
<evidence type="ECO:0000256" key="12">
    <source>
        <dbReference type="ARBA" id="ARBA00023316"/>
    </source>
</evidence>
<comment type="catalytic activity">
    <reaction evidence="13">
        <text>2 D-alanine + ATP = D-alanyl-D-alanine + ADP + phosphate + H(+)</text>
        <dbReference type="Rhea" id="RHEA:11224"/>
        <dbReference type="ChEBI" id="CHEBI:15378"/>
        <dbReference type="ChEBI" id="CHEBI:30616"/>
        <dbReference type="ChEBI" id="CHEBI:43474"/>
        <dbReference type="ChEBI" id="CHEBI:57416"/>
        <dbReference type="ChEBI" id="CHEBI:57822"/>
        <dbReference type="ChEBI" id="CHEBI:456216"/>
        <dbReference type="EC" id="6.3.2.4"/>
    </reaction>
</comment>
<reference evidence="16 17" key="1">
    <citation type="submission" date="2021-03" db="EMBL/GenBank/DDBJ databases">
        <title>Sequencing the genomes of 1000 actinobacteria strains.</title>
        <authorList>
            <person name="Klenk H.-P."/>
        </authorList>
    </citation>
    <scope>NUCLEOTIDE SEQUENCE [LARGE SCALE GENOMIC DNA]</scope>
    <source>
        <strain evidence="16 17">DSM 44580</strain>
    </source>
</reference>
<protein>
    <recommendedName>
        <fullName evidence="13">D-alanine--D-alanine ligase</fullName>
        <ecNumber evidence="13">6.3.2.4</ecNumber>
    </recommendedName>
    <alternativeName>
        <fullName evidence="13">D-Ala-D-Ala ligase</fullName>
    </alternativeName>
    <alternativeName>
        <fullName evidence="13">D-alanylalanine synthetase</fullName>
    </alternativeName>
</protein>
<keyword evidence="7 14" id="KW-0067">ATP-binding</keyword>
<evidence type="ECO:0000256" key="8">
    <source>
        <dbReference type="ARBA" id="ARBA00022842"/>
    </source>
</evidence>
<keyword evidence="5" id="KW-0479">Metal-binding</keyword>
<dbReference type="Gene3D" id="3.30.470.20">
    <property type="entry name" value="ATP-grasp fold, B domain"/>
    <property type="match status" value="1"/>
</dbReference>
<dbReference type="InterPro" id="IPR005905">
    <property type="entry name" value="D_ala_D_ala"/>
</dbReference>
<keyword evidence="11" id="KW-0464">Manganese</keyword>
<dbReference type="InterPro" id="IPR016185">
    <property type="entry name" value="PreATP-grasp_dom_sf"/>
</dbReference>
<comment type="cofactor">
    <cofactor evidence="1">
        <name>Mn(2+)</name>
        <dbReference type="ChEBI" id="CHEBI:29035"/>
    </cofactor>
</comment>
<dbReference type="Gene3D" id="3.30.1490.20">
    <property type="entry name" value="ATP-grasp fold, A domain"/>
    <property type="match status" value="1"/>
</dbReference>
<keyword evidence="12 13" id="KW-0961">Cell wall biogenesis/degradation</keyword>
<comment type="cofactor">
    <cofactor evidence="2">
        <name>Mg(2+)</name>
        <dbReference type="ChEBI" id="CHEBI:18420"/>
    </cofactor>
</comment>
<evidence type="ECO:0000256" key="4">
    <source>
        <dbReference type="ARBA" id="ARBA00022598"/>
    </source>
</evidence>
<dbReference type="PROSITE" id="PS00844">
    <property type="entry name" value="DALA_DALA_LIGASE_2"/>
    <property type="match status" value="1"/>
</dbReference>
<dbReference type="InterPro" id="IPR011127">
    <property type="entry name" value="Dala_Dala_lig_N"/>
</dbReference>
<evidence type="ECO:0000256" key="2">
    <source>
        <dbReference type="ARBA" id="ARBA00001946"/>
    </source>
</evidence>
<dbReference type="PROSITE" id="PS00843">
    <property type="entry name" value="DALA_DALA_LIGASE_1"/>
    <property type="match status" value="1"/>
</dbReference>
<dbReference type="NCBIfam" id="NF002528">
    <property type="entry name" value="PRK01966.1-4"/>
    <property type="match status" value="1"/>
</dbReference>
<dbReference type="InterPro" id="IPR000291">
    <property type="entry name" value="D-Ala_lig_Van_CS"/>
</dbReference>
<keyword evidence="4 13" id="KW-0436">Ligase</keyword>
<dbReference type="RefSeq" id="WP_086783156.1">
    <property type="nucleotide sequence ID" value="NZ_JAGIOO010000001.1"/>
</dbReference>
<keyword evidence="9 13" id="KW-0133">Cell shape</keyword>
<keyword evidence="8" id="KW-0460">Magnesium</keyword>
<evidence type="ECO:0000256" key="9">
    <source>
        <dbReference type="ARBA" id="ARBA00022960"/>
    </source>
</evidence>
<dbReference type="PIRSF" id="PIRSF039102">
    <property type="entry name" value="Ddl/VanB"/>
    <property type="match status" value="1"/>
</dbReference>
<keyword evidence="17" id="KW-1185">Reference proteome</keyword>
<evidence type="ECO:0000256" key="14">
    <source>
        <dbReference type="PROSITE-ProRule" id="PRU00409"/>
    </source>
</evidence>
<dbReference type="Gene3D" id="3.40.50.20">
    <property type="match status" value="1"/>
</dbReference>
<proteinExistence type="inferred from homology"/>
<evidence type="ECO:0000256" key="11">
    <source>
        <dbReference type="ARBA" id="ARBA00023211"/>
    </source>
</evidence>
<evidence type="ECO:0000256" key="6">
    <source>
        <dbReference type="ARBA" id="ARBA00022741"/>
    </source>
</evidence>
<evidence type="ECO:0000256" key="13">
    <source>
        <dbReference type="HAMAP-Rule" id="MF_00047"/>
    </source>
</evidence>
<dbReference type="EC" id="6.3.2.4" evidence="13"/>
<dbReference type="Proteomes" id="UP001519363">
    <property type="component" value="Unassembled WGS sequence"/>
</dbReference>
<feature type="domain" description="ATP-grasp" evidence="15">
    <location>
        <begin position="150"/>
        <end position="357"/>
    </location>
</feature>
<dbReference type="PROSITE" id="PS50975">
    <property type="entry name" value="ATP_GRASP"/>
    <property type="match status" value="1"/>
</dbReference>
<evidence type="ECO:0000313" key="16">
    <source>
        <dbReference type="EMBL" id="MBP2476976.1"/>
    </source>
</evidence>
<keyword evidence="10 13" id="KW-0573">Peptidoglycan synthesis</keyword>
<keyword evidence="6 14" id="KW-0547">Nucleotide-binding</keyword>
<comment type="pathway">
    <text evidence="13">Cell wall biogenesis; peptidoglycan biosynthesis.</text>
</comment>
<evidence type="ECO:0000256" key="3">
    <source>
        <dbReference type="ARBA" id="ARBA00010871"/>
    </source>
</evidence>
<comment type="caution">
    <text evidence="16">The sequence shown here is derived from an EMBL/GenBank/DDBJ whole genome shotgun (WGS) entry which is preliminary data.</text>
</comment>
<dbReference type="InterPro" id="IPR011761">
    <property type="entry name" value="ATP-grasp"/>
</dbReference>
<organism evidence="16 17">
    <name type="scientific">Crossiella equi</name>
    <dbReference type="NCBI Taxonomy" id="130796"/>
    <lineage>
        <taxon>Bacteria</taxon>
        <taxon>Bacillati</taxon>
        <taxon>Actinomycetota</taxon>
        <taxon>Actinomycetes</taxon>
        <taxon>Pseudonocardiales</taxon>
        <taxon>Pseudonocardiaceae</taxon>
        <taxon>Crossiella</taxon>
    </lineage>
</organism>
<dbReference type="InterPro" id="IPR013815">
    <property type="entry name" value="ATP_grasp_subdomain_1"/>
</dbReference>
<accession>A0ABS5AKN0</accession>
<dbReference type="PANTHER" id="PTHR23132">
    <property type="entry name" value="D-ALANINE--D-ALANINE LIGASE"/>
    <property type="match status" value="1"/>
</dbReference>
<evidence type="ECO:0000313" key="17">
    <source>
        <dbReference type="Proteomes" id="UP001519363"/>
    </source>
</evidence>
<evidence type="ECO:0000256" key="5">
    <source>
        <dbReference type="ARBA" id="ARBA00022723"/>
    </source>
</evidence>
<dbReference type="PANTHER" id="PTHR23132:SF25">
    <property type="entry name" value="D-ALANINE--D-ALANINE LIGASE A"/>
    <property type="match status" value="1"/>
</dbReference>
<evidence type="ECO:0000256" key="7">
    <source>
        <dbReference type="ARBA" id="ARBA00022840"/>
    </source>
</evidence>
<comment type="similarity">
    <text evidence="3 13">Belongs to the D-alanine--D-alanine ligase family.</text>
</comment>
<evidence type="ECO:0000259" key="15">
    <source>
        <dbReference type="PROSITE" id="PS50975"/>
    </source>
</evidence>